<accession>A9RNQ1</accession>
<dbReference type="InterPro" id="IPR013083">
    <property type="entry name" value="Znf_RING/FYVE/PHD"/>
</dbReference>
<dbReference type="Proteomes" id="UP000006727">
    <property type="component" value="Chromosome 18"/>
</dbReference>
<dbReference type="PANTHER" id="PTHR13513:SF9">
    <property type="entry name" value="E3 UBIQUITIN-PROTEIN LIGASE UBR7-RELATED"/>
    <property type="match status" value="1"/>
</dbReference>
<dbReference type="InterPro" id="IPR047506">
    <property type="entry name" value="UBR7-like_UBR-box"/>
</dbReference>
<dbReference type="InterPro" id="IPR040204">
    <property type="entry name" value="UBR7"/>
</dbReference>
<dbReference type="Pfam" id="PF02207">
    <property type="entry name" value="zf-UBR"/>
    <property type="match status" value="1"/>
</dbReference>
<dbReference type="RefSeq" id="XP_024402479.1">
    <property type="nucleotide sequence ID" value="XM_024546711.2"/>
</dbReference>
<protein>
    <recommendedName>
        <fullName evidence="5">UBR-type domain-containing protein</fullName>
    </recommendedName>
</protein>
<keyword evidence="3" id="KW-0862">Zinc</keyword>
<dbReference type="InterPro" id="IPR011011">
    <property type="entry name" value="Znf_FYVE_PHD"/>
</dbReference>
<dbReference type="Gramene" id="Pp3c18_8230V3.1">
    <property type="protein sequence ID" value="Pp3c18_8230V3.1"/>
    <property type="gene ID" value="Pp3c18_8230"/>
</dbReference>
<dbReference type="GeneID" id="112295315"/>
<dbReference type="OrthoDB" id="10262564at2759"/>
<evidence type="ECO:0000256" key="3">
    <source>
        <dbReference type="ARBA" id="ARBA00022833"/>
    </source>
</evidence>
<evidence type="ECO:0000313" key="8">
    <source>
        <dbReference type="Proteomes" id="UP000006727"/>
    </source>
</evidence>
<dbReference type="CDD" id="cd19677">
    <property type="entry name" value="UBR-box_UBR7"/>
    <property type="match status" value="1"/>
</dbReference>
<dbReference type="GO" id="GO:0008270">
    <property type="term" value="F:zinc ion binding"/>
    <property type="evidence" value="ECO:0007669"/>
    <property type="project" value="UniProtKB-KW"/>
</dbReference>
<sequence length="415" mass="46488">MVEIDGDENGEEYVSTLDEYMARVEEVELEADLVLGGDEGKECTYNQGYMKRQAVFSCLTCTPNGDAGFCTACSLACHDGHEVVELWTRRHFRCDCGNSKYGQSMCKLQADKETVNSENVYNQNFKGVYCTCHRVHPDPEGEALGEMLQCCICEDWFHELHLGLPPTLQFPRDEEGEPTFDELICKSCVPQCPFLFKYPNFVVAPSAVPDASADHVEIVEQANGSGIENGKREVPEENGILQVDSALQELSNETKEDSVIKQENQSTKNELVANEDAVYGHPCGMKNEGPTAIIQPGQPLFLLRSWRTQLCRCPTCLRMYSERAVDFLLDSDDTLQAYEASAKRKRDETRAQIDGADLLKGLGHVQQIELLHGFNDMTSQLKTFLAPFGESGRTVTSADIHDFFATLNQKKRRHN</sequence>
<evidence type="ECO:0000313" key="6">
    <source>
        <dbReference type="EMBL" id="PNR34972.1"/>
    </source>
</evidence>
<reference evidence="6 8" key="1">
    <citation type="journal article" date="2008" name="Science">
        <title>The Physcomitrella genome reveals evolutionary insights into the conquest of land by plants.</title>
        <authorList>
            <person name="Rensing S."/>
            <person name="Lang D."/>
            <person name="Zimmer A."/>
            <person name="Terry A."/>
            <person name="Salamov A."/>
            <person name="Shapiro H."/>
            <person name="Nishiyama T."/>
            <person name="Perroud P.-F."/>
            <person name="Lindquist E."/>
            <person name="Kamisugi Y."/>
            <person name="Tanahashi T."/>
            <person name="Sakakibara K."/>
            <person name="Fujita T."/>
            <person name="Oishi K."/>
            <person name="Shin-I T."/>
            <person name="Kuroki Y."/>
            <person name="Toyoda A."/>
            <person name="Suzuki Y."/>
            <person name="Hashimoto A."/>
            <person name="Yamaguchi K."/>
            <person name="Sugano A."/>
            <person name="Kohara Y."/>
            <person name="Fujiyama A."/>
            <person name="Anterola A."/>
            <person name="Aoki S."/>
            <person name="Ashton N."/>
            <person name="Barbazuk W.B."/>
            <person name="Barker E."/>
            <person name="Bennetzen J."/>
            <person name="Bezanilla M."/>
            <person name="Blankenship R."/>
            <person name="Cho S.H."/>
            <person name="Dutcher S."/>
            <person name="Estelle M."/>
            <person name="Fawcett J.A."/>
            <person name="Gundlach H."/>
            <person name="Hanada K."/>
            <person name="Heyl A."/>
            <person name="Hicks K.A."/>
            <person name="Hugh J."/>
            <person name="Lohr M."/>
            <person name="Mayer K."/>
            <person name="Melkozernov A."/>
            <person name="Murata T."/>
            <person name="Nelson D."/>
            <person name="Pils B."/>
            <person name="Prigge M."/>
            <person name="Reiss B."/>
            <person name="Renner T."/>
            <person name="Rombauts S."/>
            <person name="Rushton P."/>
            <person name="Sanderfoot A."/>
            <person name="Schween G."/>
            <person name="Shiu S.-H."/>
            <person name="Stueber K."/>
            <person name="Theodoulou F.L."/>
            <person name="Tu H."/>
            <person name="Van de Peer Y."/>
            <person name="Verrier P.J."/>
            <person name="Waters E."/>
            <person name="Wood A."/>
            <person name="Yang L."/>
            <person name="Cove D."/>
            <person name="Cuming A."/>
            <person name="Hasebe M."/>
            <person name="Lucas S."/>
            <person name="Mishler D.B."/>
            <person name="Reski R."/>
            <person name="Grigoriev I."/>
            <person name="Quatrano R.S."/>
            <person name="Boore J.L."/>
        </authorList>
    </citation>
    <scope>NUCLEOTIDE SEQUENCE [LARGE SCALE GENOMIC DNA]</scope>
    <source>
        <strain evidence="7 8">cv. Gransden 2004</strain>
    </source>
</reference>
<dbReference type="EnsemblPlants" id="Pp3c18_8230V3.2">
    <property type="protein sequence ID" value="Pp3c18_8230V3.2"/>
    <property type="gene ID" value="Pp3c18_8230"/>
</dbReference>
<dbReference type="EMBL" id="ABEU02000018">
    <property type="protein sequence ID" value="PNR34972.1"/>
    <property type="molecule type" value="Genomic_DNA"/>
</dbReference>
<dbReference type="SUPFAM" id="SSF57903">
    <property type="entry name" value="FYVE/PHD zinc finger"/>
    <property type="match status" value="1"/>
</dbReference>
<dbReference type="KEGG" id="ppp:112295315"/>
<organism evidence="6">
    <name type="scientific">Physcomitrium patens</name>
    <name type="common">Spreading-leaved earth moss</name>
    <name type="synonym">Physcomitrella patens</name>
    <dbReference type="NCBI Taxonomy" id="3218"/>
    <lineage>
        <taxon>Eukaryota</taxon>
        <taxon>Viridiplantae</taxon>
        <taxon>Streptophyta</taxon>
        <taxon>Embryophyta</taxon>
        <taxon>Bryophyta</taxon>
        <taxon>Bryophytina</taxon>
        <taxon>Bryopsida</taxon>
        <taxon>Funariidae</taxon>
        <taxon>Funariales</taxon>
        <taxon>Funariaceae</taxon>
        <taxon>Physcomitrium</taxon>
    </lineage>
</organism>
<dbReference type="Gene3D" id="3.30.40.10">
    <property type="entry name" value="Zinc/RING finger domain, C3HC4 (zinc finger)"/>
    <property type="match status" value="1"/>
</dbReference>
<keyword evidence="1" id="KW-0479">Metal-binding</keyword>
<dbReference type="InterPro" id="IPR003126">
    <property type="entry name" value="Znf_UBR"/>
</dbReference>
<feature type="domain" description="UBR-type" evidence="5">
    <location>
        <begin position="41"/>
        <end position="111"/>
    </location>
</feature>
<reference evidence="7" key="3">
    <citation type="submission" date="2020-12" db="UniProtKB">
        <authorList>
            <consortium name="EnsemblPlants"/>
        </authorList>
    </citation>
    <scope>IDENTIFICATION</scope>
</reference>
<dbReference type="CDD" id="cd15542">
    <property type="entry name" value="PHD_UBR7"/>
    <property type="match status" value="1"/>
</dbReference>
<dbReference type="OMA" id="CKKAYVA"/>
<evidence type="ECO:0000313" key="7">
    <source>
        <dbReference type="EnsemblPlants" id="Pp3c18_8230V3.1"/>
    </source>
</evidence>
<evidence type="ECO:0000259" key="5">
    <source>
        <dbReference type="PROSITE" id="PS51157"/>
    </source>
</evidence>
<dbReference type="eggNOG" id="KOG2752">
    <property type="taxonomic scope" value="Eukaryota"/>
</dbReference>
<evidence type="ECO:0000256" key="2">
    <source>
        <dbReference type="ARBA" id="ARBA00022771"/>
    </source>
</evidence>
<dbReference type="Gramene" id="Pp3c18_8230V3.2">
    <property type="protein sequence ID" value="Pp3c18_8230V3.2"/>
    <property type="gene ID" value="Pp3c18_8230"/>
</dbReference>
<name>A9RNQ1_PHYPA</name>
<dbReference type="EnsemblPlants" id="Pp3c18_8230V3.1">
    <property type="protein sequence ID" value="Pp3c18_8230V3.1"/>
    <property type="gene ID" value="Pp3c18_8230"/>
</dbReference>
<evidence type="ECO:0000256" key="4">
    <source>
        <dbReference type="PROSITE-ProRule" id="PRU00508"/>
    </source>
</evidence>
<evidence type="ECO:0000256" key="1">
    <source>
        <dbReference type="ARBA" id="ARBA00022723"/>
    </source>
</evidence>
<dbReference type="AlphaFoldDB" id="A9RNQ1"/>
<dbReference type="PaxDb" id="3218-PP1S19_24V6.1"/>
<keyword evidence="2" id="KW-0863">Zinc-finger</keyword>
<gene>
    <name evidence="7" type="primary">LOC112295315</name>
    <name evidence="6" type="ORF">PHYPA_022871</name>
</gene>
<dbReference type="SMART" id="SM00396">
    <property type="entry name" value="ZnF_UBR1"/>
    <property type="match status" value="1"/>
</dbReference>
<proteinExistence type="predicted"/>
<dbReference type="SMART" id="SM00249">
    <property type="entry name" value="PHD"/>
    <property type="match status" value="1"/>
</dbReference>
<dbReference type="STRING" id="3218.A9RNQ1"/>
<feature type="zinc finger region" description="UBR-type" evidence="4">
    <location>
        <begin position="41"/>
        <end position="111"/>
    </location>
</feature>
<dbReference type="InterPro" id="IPR001965">
    <property type="entry name" value="Znf_PHD"/>
</dbReference>
<keyword evidence="8" id="KW-1185">Reference proteome</keyword>
<dbReference type="GO" id="GO:0061630">
    <property type="term" value="F:ubiquitin protein ligase activity"/>
    <property type="evidence" value="ECO:0007669"/>
    <property type="project" value="InterPro"/>
</dbReference>
<dbReference type="HOGENOM" id="CLU_025221_0_0_1"/>
<dbReference type="PANTHER" id="PTHR13513">
    <property type="entry name" value="E3 UBIQUITIN-PROTEIN LIGASE UBR7"/>
    <property type="match status" value="1"/>
</dbReference>
<reference evidence="6 8" key="2">
    <citation type="journal article" date="2018" name="Plant J.">
        <title>The Physcomitrella patens chromosome-scale assembly reveals moss genome structure and evolution.</title>
        <authorList>
            <person name="Lang D."/>
            <person name="Ullrich K.K."/>
            <person name="Murat F."/>
            <person name="Fuchs J."/>
            <person name="Jenkins J."/>
            <person name="Haas F.B."/>
            <person name="Piednoel M."/>
            <person name="Gundlach H."/>
            <person name="Van Bel M."/>
            <person name="Meyberg R."/>
            <person name="Vives C."/>
            <person name="Morata J."/>
            <person name="Symeonidi A."/>
            <person name="Hiss M."/>
            <person name="Muchero W."/>
            <person name="Kamisugi Y."/>
            <person name="Saleh O."/>
            <person name="Blanc G."/>
            <person name="Decker E.L."/>
            <person name="van Gessel N."/>
            <person name="Grimwood J."/>
            <person name="Hayes R.D."/>
            <person name="Graham S.W."/>
            <person name="Gunter L.E."/>
            <person name="McDaniel S.F."/>
            <person name="Hoernstein S.N.W."/>
            <person name="Larsson A."/>
            <person name="Li F.W."/>
            <person name="Perroud P.F."/>
            <person name="Phillips J."/>
            <person name="Ranjan P."/>
            <person name="Rokshar D.S."/>
            <person name="Rothfels C.J."/>
            <person name="Schneider L."/>
            <person name="Shu S."/>
            <person name="Stevenson D.W."/>
            <person name="Thummler F."/>
            <person name="Tillich M."/>
            <person name="Villarreal Aguilar J.C."/>
            <person name="Widiez T."/>
            <person name="Wong G.K."/>
            <person name="Wymore A."/>
            <person name="Zhang Y."/>
            <person name="Zimmer A.D."/>
            <person name="Quatrano R.S."/>
            <person name="Mayer K.F.X."/>
            <person name="Goodstein D."/>
            <person name="Casacuberta J.M."/>
            <person name="Vandepoele K."/>
            <person name="Reski R."/>
            <person name="Cuming A.C."/>
            <person name="Tuskan G.A."/>
            <person name="Maumus F."/>
            <person name="Salse J."/>
            <person name="Schmutz J."/>
            <person name="Rensing S.A."/>
        </authorList>
    </citation>
    <scope>NUCLEOTIDE SEQUENCE [LARGE SCALE GENOMIC DNA]</scope>
    <source>
        <strain evidence="7 8">cv. Gransden 2004</strain>
    </source>
</reference>
<dbReference type="PROSITE" id="PS51157">
    <property type="entry name" value="ZF_UBR"/>
    <property type="match status" value="1"/>
</dbReference>